<name>A0AAW6QBC5_9PAST</name>
<sequence length="42" mass="4386">MVKTLQILCVIAGAITYGSATVGKANVQKALLFVTALYSKSL</sequence>
<gene>
    <name evidence="1" type="ORF">P7M15_04530</name>
</gene>
<protein>
    <submittedName>
        <fullName evidence="1">Uncharacterized protein</fullName>
    </submittedName>
</protein>
<reference evidence="1" key="1">
    <citation type="submission" date="2023-03" db="EMBL/GenBank/DDBJ databases">
        <title>Classification of Bisgaard taxon 6 and taxon 10 as Exercitatus varius gen. nov., spec. nov.</title>
        <authorList>
            <person name="Christensen H."/>
        </authorList>
    </citation>
    <scope>NUCLEOTIDE SEQUENCE</scope>
    <source>
        <strain evidence="1">86116</strain>
    </source>
</reference>
<comment type="caution">
    <text evidence="1">The sequence shown here is derived from an EMBL/GenBank/DDBJ whole genome shotgun (WGS) entry which is preliminary data.</text>
</comment>
<dbReference type="RefSeq" id="WP_317476946.1">
    <property type="nucleotide sequence ID" value="NZ_JARQTW010000008.1"/>
</dbReference>
<organism evidence="1 2">
    <name type="scientific">Exercitatus varius</name>
    <dbReference type="NCBI Taxonomy" id="67857"/>
    <lineage>
        <taxon>Bacteria</taxon>
        <taxon>Pseudomonadati</taxon>
        <taxon>Pseudomonadota</taxon>
        <taxon>Gammaproteobacteria</taxon>
        <taxon>Pasteurellales</taxon>
        <taxon>Pasteurellaceae</taxon>
        <taxon>Exercitatus</taxon>
    </lineage>
</organism>
<dbReference type="AlphaFoldDB" id="A0AAW6QBC5"/>
<dbReference type="EMBL" id="JARQTW010000008">
    <property type="protein sequence ID" value="MDG2949791.1"/>
    <property type="molecule type" value="Genomic_DNA"/>
</dbReference>
<evidence type="ECO:0000313" key="2">
    <source>
        <dbReference type="Proteomes" id="UP001214976"/>
    </source>
</evidence>
<evidence type="ECO:0000313" key="1">
    <source>
        <dbReference type="EMBL" id="MDG2949791.1"/>
    </source>
</evidence>
<proteinExistence type="predicted"/>
<dbReference type="Proteomes" id="UP001214976">
    <property type="component" value="Unassembled WGS sequence"/>
</dbReference>
<accession>A0AAW6QBC5</accession>